<feature type="transmembrane region" description="Helical" evidence="6">
    <location>
        <begin position="490"/>
        <end position="510"/>
    </location>
</feature>
<keyword evidence="3 6" id="KW-0812">Transmembrane</keyword>
<evidence type="ECO:0000256" key="5">
    <source>
        <dbReference type="ARBA" id="ARBA00023136"/>
    </source>
</evidence>
<feature type="transmembrane region" description="Helical" evidence="6">
    <location>
        <begin position="276"/>
        <end position="298"/>
    </location>
</feature>
<evidence type="ECO:0000256" key="1">
    <source>
        <dbReference type="ARBA" id="ARBA00004141"/>
    </source>
</evidence>
<dbReference type="EMBL" id="BTSX01000001">
    <property type="protein sequence ID" value="GMS79665.1"/>
    <property type="molecule type" value="Genomic_DNA"/>
</dbReference>
<protein>
    <recommendedName>
        <fullName evidence="7">G-protein coupled receptors family 1 profile domain-containing protein</fullName>
    </recommendedName>
</protein>
<feature type="non-terminal residue" evidence="8">
    <location>
        <position position="514"/>
    </location>
</feature>
<feature type="transmembrane region" description="Helical" evidence="6">
    <location>
        <begin position="15"/>
        <end position="34"/>
    </location>
</feature>
<feature type="transmembrane region" description="Helical" evidence="6">
    <location>
        <begin position="345"/>
        <end position="366"/>
    </location>
</feature>
<dbReference type="SUPFAM" id="SSF81321">
    <property type="entry name" value="Family A G protein-coupled receptor-like"/>
    <property type="match status" value="2"/>
</dbReference>
<evidence type="ECO:0000256" key="2">
    <source>
        <dbReference type="ARBA" id="ARBA00009166"/>
    </source>
</evidence>
<dbReference type="PANTHER" id="PTHR22945:SF40">
    <property type="entry name" value="SERPENTINE RECEPTOR, CLASS D (DELTA)-RELATED"/>
    <property type="match status" value="1"/>
</dbReference>
<accession>A0AAV5SHL2</accession>
<feature type="non-terminal residue" evidence="8">
    <location>
        <position position="1"/>
    </location>
</feature>
<feature type="transmembrane region" description="Helical" evidence="6">
    <location>
        <begin position="237"/>
        <end position="261"/>
    </location>
</feature>
<organism evidence="8 9">
    <name type="scientific">Pristionchus entomophagus</name>
    <dbReference type="NCBI Taxonomy" id="358040"/>
    <lineage>
        <taxon>Eukaryota</taxon>
        <taxon>Metazoa</taxon>
        <taxon>Ecdysozoa</taxon>
        <taxon>Nematoda</taxon>
        <taxon>Chromadorea</taxon>
        <taxon>Rhabditida</taxon>
        <taxon>Rhabditina</taxon>
        <taxon>Diplogasteromorpha</taxon>
        <taxon>Diplogasteroidea</taxon>
        <taxon>Neodiplogasteridae</taxon>
        <taxon>Pristionchus</taxon>
    </lineage>
</organism>
<evidence type="ECO:0000256" key="4">
    <source>
        <dbReference type="ARBA" id="ARBA00022989"/>
    </source>
</evidence>
<comment type="caution">
    <text evidence="8">The sequence shown here is derived from an EMBL/GenBank/DDBJ whole genome shotgun (WGS) entry which is preliminary data.</text>
</comment>
<evidence type="ECO:0000259" key="7">
    <source>
        <dbReference type="PROSITE" id="PS50262"/>
    </source>
</evidence>
<feature type="transmembrane region" description="Helical" evidence="6">
    <location>
        <begin position="46"/>
        <end position="67"/>
    </location>
</feature>
<evidence type="ECO:0000313" key="8">
    <source>
        <dbReference type="EMBL" id="GMS79665.1"/>
    </source>
</evidence>
<dbReference type="Pfam" id="PF10317">
    <property type="entry name" value="7TM_GPCR_Srd"/>
    <property type="match status" value="2"/>
</dbReference>
<feature type="transmembrane region" description="Helical" evidence="6">
    <location>
        <begin position="132"/>
        <end position="152"/>
    </location>
</feature>
<dbReference type="InterPro" id="IPR019421">
    <property type="entry name" value="7TM_GPCR_serpentine_rcpt_Srd"/>
</dbReference>
<feature type="transmembrane region" description="Helical" evidence="6">
    <location>
        <begin position="378"/>
        <end position="396"/>
    </location>
</feature>
<dbReference type="Gene3D" id="1.20.1070.10">
    <property type="entry name" value="Rhodopsin 7-helix transmembrane proteins"/>
    <property type="match status" value="2"/>
</dbReference>
<proteinExistence type="inferred from homology"/>
<feature type="transmembrane region" description="Helical" evidence="6">
    <location>
        <begin position="402"/>
        <end position="419"/>
    </location>
</feature>
<evidence type="ECO:0000256" key="3">
    <source>
        <dbReference type="ARBA" id="ARBA00022692"/>
    </source>
</evidence>
<comment type="subcellular location">
    <subcellularLocation>
        <location evidence="1">Membrane</location>
        <topology evidence="1">Multi-pass membrane protein</topology>
    </subcellularLocation>
</comment>
<dbReference type="PANTHER" id="PTHR22945">
    <property type="entry name" value="SERPENTINE RECEPTOR, CLASS D DELTA"/>
    <property type="match status" value="1"/>
</dbReference>
<dbReference type="Proteomes" id="UP001432027">
    <property type="component" value="Unassembled WGS sequence"/>
</dbReference>
<comment type="similarity">
    <text evidence="2">Belongs to the nematode receptor-like protein srd family.</text>
</comment>
<gene>
    <name evidence="8" type="ORF">PENTCL1PPCAC_1840</name>
</gene>
<dbReference type="AlphaFoldDB" id="A0AAV5SHL2"/>
<keyword evidence="5 6" id="KW-0472">Membrane</keyword>
<evidence type="ECO:0000313" key="9">
    <source>
        <dbReference type="Proteomes" id="UP001432027"/>
    </source>
</evidence>
<feature type="transmembrane region" description="Helical" evidence="6">
    <location>
        <begin position="194"/>
        <end position="212"/>
    </location>
</feature>
<feature type="domain" description="G-protein coupled receptors family 1 profile" evidence="7">
    <location>
        <begin position="325"/>
        <end position="430"/>
    </location>
</feature>
<feature type="transmembrane region" description="Helical" evidence="6">
    <location>
        <begin position="310"/>
        <end position="333"/>
    </location>
</feature>
<keyword evidence="4 6" id="KW-1133">Transmembrane helix</keyword>
<dbReference type="InterPro" id="IPR017452">
    <property type="entry name" value="GPCR_Rhodpsn_7TM"/>
</dbReference>
<dbReference type="GO" id="GO:0016020">
    <property type="term" value="C:membrane"/>
    <property type="evidence" value="ECO:0007669"/>
    <property type="project" value="UniProtKB-SubCell"/>
</dbReference>
<dbReference type="PROSITE" id="PS50262">
    <property type="entry name" value="G_PROTEIN_RECEP_F1_2"/>
    <property type="match status" value="1"/>
</dbReference>
<evidence type="ECO:0000256" key="6">
    <source>
        <dbReference type="SAM" id="Phobius"/>
    </source>
</evidence>
<keyword evidence="9" id="KW-1185">Reference proteome</keyword>
<feature type="transmembrane region" description="Helical" evidence="6">
    <location>
        <begin position="87"/>
        <end position="120"/>
    </location>
</feature>
<sequence>FDMHLTTLDYASICVYSTSGFLGVVGNALLLLAIKYRSPASWKSYTILLANCAMIDFVACLSTWMSIERFVPFKEVTTSVYLGPCGLVSGFLCHIFHSVMLHSVTHSLFLLVIAFCYRLYVLGRSPPSKLNMVIFCIGIYFPTFSILVASFFTNDPSDEVRVALQLLFPDHDQFEGYVIEGHVDTQPRPLSKFIQAYMIGPIVPLCILVFIVRQKVIGKIKAKEDVMTERTREMHRSLVKVLTLQASLPILFLLSVISFIIVKRQLYDSPFFEHSIFWYISFMPALAPIITIYNVAPFRNSIEMTILDTISIVIHSTTGVYGIVGNLALLLAIKYKTPPSLKSYSVLLANCALIDIIACASTSLTIERMIAFTDMTANVYLGPCSIVSGFFCHILHSVMLQTNTHSLFLIVSAFCYRYYVIRRQAPSPIKVLVFCIAIYLPTLVIVILGLFINDSSDLVRDAFRVHHPDHLLDGYVLEGHVDFNPRPLSVVIQIYMIGPVIPLLCIVFIVRRKV</sequence>
<reference evidence="8" key="1">
    <citation type="submission" date="2023-10" db="EMBL/GenBank/DDBJ databases">
        <title>Genome assembly of Pristionchus species.</title>
        <authorList>
            <person name="Yoshida K."/>
            <person name="Sommer R.J."/>
        </authorList>
    </citation>
    <scope>NUCLEOTIDE SEQUENCE</scope>
    <source>
        <strain evidence="8">RS0144</strain>
    </source>
</reference>
<dbReference type="InterPro" id="IPR050920">
    <property type="entry name" value="Nematode_rcpt-like_delta"/>
</dbReference>
<name>A0AAV5SHL2_9BILA</name>
<feature type="transmembrane region" description="Helical" evidence="6">
    <location>
        <begin position="431"/>
        <end position="452"/>
    </location>
</feature>